<keyword evidence="3" id="KW-1185">Reference proteome</keyword>
<organism evidence="2 3">
    <name type="scientific">Tanacetum coccineum</name>
    <dbReference type="NCBI Taxonomy" id="301880"/>
    <lineage>
        <taxon>Eukaryota</taxon>
        <taxon>Viridiplantae</taxon>
        <taxon>Streptophyta</taxon>
        <taxon>Embryophyta</taxon>
        <taxon>Tracheophyta</taxon>
        <taxon>Spermatophyta</taxon>
        <taxon>Magnoliopsida</taxon>
        <taxon>eudicotyledons</taxon>
        <taxon>Gunneridae</taxon>
        <taxon>Pentapetalae</taxon>
        <taxon>asterids</taxon>
        <taxon>campanulids</taxon>
        <taxon>Asterales</taxon>
        <taxon>Asteraceae</taxon>
        <taxon>Asteroideae</taxon>
        <taxon>Anthemideae</taxon>
        <taxon>Anthemidinae</taxon>
        <taxon>Tanacetum</taxon>
    </lineage>
</organism>
<accession>A0ABQ5FRC5</accession>
<feature type="region of interest" description="Disordered" evidence="1">
    <location>
        <begin position="1"/>
        <end position="45"/>
    </location>
</feature>
<reference evidence="2" key="2">
    <citation type="submission" date="2022-01" db="EMBL/GenBank/DDBJ databases">
        <authorList>
            <person name="Yamashiro T."/>
            <person name="Shiraishi A."/>
            <person name="Satake H."/>
            <person name="Nakayama K."/>
        </authorList>
    </citation>
    <scope>NUCLEOTIDE SEQUENCE</scope>
</reference>
<comment type="caution">
    <text evidence="2">The sequence shown here is derived from an EMBL/GenBank/DDBJ whole genome shotgun (WGS) entry which is preliminary data.</text>
</comment>
<evidence type="ECO:0000313" key="3">
    <source>
        <dbReference type="Proteomes" id="UP001151760"/>
    </source>
</evidence>
<sequence length="598" mass="68565">MRSLETRQGFRGGWGGKEPAADSIYDVDNRERRGGRAERRTEGRRDTSIYDGEVGAEKAVITGVADWSPLVLMTELVAMAVSRTMNERLAVYETQSREILTSMLVEEDDHVNQPQEHIEKWTKDHPLDKIIGDPSRPVSTRLQLQTEALFCYYDALLSSSEHKSYKDALTKSYWIDAMKSSMSLTFGDLELGKIKEQKENGVVELYFVGEAVIASKRREACIELPKITTFPKVPSEGYVLYFQRAGGIYPGTNSTSSVRKSLETRVTTYAIRITWLIVDIEDMYHGPSDTLHNPPYPLKIPQKILVSFLTEINTFLSSLSLRDTNTNYACSSHNVITSKDLKSPTHYPRGIARTSDDTKYSISNWKDGNPSRANIKQALGRIMDATRAQQKALDDELEPTLQLALDALKLTPFYNAFEISADVPEIYMQELWVTVSRHHSTLRFKLNGKIHTVNVDNFRDMLKVCPKLTGQKFEEPPLEKDILSFIRDLRHTGEINFLSYVNVNHMHQPWRSFAAIINKCLSGKTTTLESLRLSRTQILWGMYHNKKVDYVYLLWEDLMFQVENKNSKKNNDMYYPRFMAKDQAIPRRNKMFCHHAEG</sequence>
<feature type="compositionally biased region" description="Basic and acidic residues" evidence="1">
    <location>
        <begin position="27"/>
        <end position="45"/>
    </location>
</feature>
<evidence type="ECO:0000256" key="1">
    <source>
        <dbReference type="SAM" id="MobiDB-lite"/>
    </source>
</evidence>
<proteinExistence type="predicted"/>
<name>A0ABQ5FRC5_9ASTR</name>
<reference evidence="2" key="1">
    <citation type="journal article" date="2022" name="Int. J. Mol. Sci.">
        <title>Draft Genome of Tanacetum Coccineum: Genomic Comparison of Closely Related Tanacetum-Family Plants.</title>
        <authorList>
            <person name="Yamashiro T."/>
            <person name="Shiraishi A."/>
            <person name="Nakayama K."/>
            <person name="Satake H."/>
        </authorList>
    </citation>
    <scope>NUCLEOTIDE SEQUENCE</scope>
</reference>
<gene>
    <name evidence="2" type="ORF">Tco_1017219</name>
</gene>
<dbReference type="EMBL" id="BQNB010017656">
    <property type="protein sequence ID" value="GJT65739.1"/>
    <property type="molecule type" value="Genomic_DNA"/>
</dbReference>
<evidence type="ECO:0000313" key="2">
    <source>
        <dbReference type="EMBL" id="GJT65739.1"/>
    </source>
</evidence>
<dbReference type="Proteomes" id="UP001151760">
    <property type="component" value="Unassembled WGS sequence"/>
</dbReference>
<protein>
    <submittedName>
        <fullName evidence="2">Uncharacterized protein</fullName>
    </submittedName>
</protein>